<dbReference type="eggNOG" id="ENOG502S859">
    <property type="taxonomic scope" value="Eukaryota"/>
</dbReference>
<gene>
    <name evidence="1" type="ORF">L484_008126</name>
</gene>
<evidence type="ECO:0000313" key="2">
    <source>
        <dbReference type="Proteomes" id="UP000030645"/>
    </source>
</evidence>
<accession>W9QQF0</accession>
<organism evidence="1 2">
    <name type="scientific">Morus notabilis</name>
    <dbReference type="NCBI Taxonomy" id="981085"/>
    <lineage>
        <taxon>Eukaryota</taxon>
        <taxon>Viridiplantae</taxon>
        <taxon>Streptophyta</taxon>
        <taxon>Embryophyta</taxon>
        <taxon>Tracheophyta</taxon>
        <taxon>Spermatophyta</taxon>
        <taxon>Magnoliopsida</taxon>
        <taxon>eudicotyledons</taxon>
        <taxon>Gunneridae</taxon>
        <taxon>Pentapetalae</taxon>
        <taxon>rosids</taxon>
        <taxon>fabids</taxon>
        <taxon>Rosales</taxon>
        <taxon>Moraceae</taxon>
        <taxon>Moreae</taxon>
        <taxon>Morus</taxon>
    </lineage>
</organism>
<dbReference type="PANTHER" id="PTHR36484">
    <property type="entry name" value="OS01G0558700 PROTEIN"/>
    <property type="match status" value="1"/>
</dbReference>
<dbReference type="AlphaFoldDB" id="W9QQF0"/>
<dbReference type="EMBL" id="KE343549">
    <property type="protein sequence ID" value="EXB34865.1"/>
    <property type="molecule type" value="Genomic_DNA"/>
</dbReference>
<proteinExistence type="predicted"/>
<protein>
    <submittedName>
        <fullName evidence="1">Uncharacterized protein</fullName>
    </submittedName>
</protein>
<keyword evidence="2" id="KW-1185">Reference proteome</keyword>
<evidence type="ECO:0000313" key="1">
    <source>
        <dbReference type="EMBL" id="EXB34865.1"/>
    </source>
</evidence>
<name>W9QQF0_9ROSA</name>
<reference evidence="2" key="1">
    <citation type="submission" date="2013-01" db="EMBL/GenBank/DDBJ databases">
        <title>Draft Genome Sequence of a Mulberry Tree, Morus notabilis C.K. Schneid.</title>
        <authorList>
            <person name="He N."/>
            <person name="Zhao S."/>
        </authorList>
    </citation>
    <scope>NUCLEOTIDE SEQUENCE</scope>
</reference>
<dbReference type="Proteomes" id="UP000030645">
    <property type="component" value="Unassembled WGS sequence"/>
</dbReference>
<dbReference type="PANTHER" id="PTHR36484:SF2">
    <property type="entry name" value="OS01G0558700 PROTEIN"/>
    <property type="match status" value="1"/>
</dbReference>
<sequence length="174" mass="19852">MRLIERNHFPMIDQWLALFLNLDSGVQEMRLMVKTGYSDYDDDDGIYTLPKTGCFGVVIQRYYQFPQIQCTKKTAYSKLHFQSCLAKGRAKRTPKTMSVKKTVSLNHGEAAKGDTGAKRAKFGRFFSFRQVSMEPGKTLKEMDSNKLKSEIKRWAKAVVAYARQVSARFGSSRG</sequence>